<proteinExistence type="predicted"/>
<dbReference type="GO" id="GO:0016740">
    <property type="term" value="F:transferase activity"/>
    <property type="evidence" value="ECO:0007669"/>
    <property type="project" value="UniProtKB-KW"/>
</dbReference>
<gene>
    <name evidence="2" type="ORF">CRN52_06770</name>
</gene>
<organism evidence="2 3">
    <name type="scientific">Vibrio vulnificus</name>
    <dbReference type="NCBI Taxonomy" id="672"/>
    <lineage>
        <taxon>Bacteria</taxon>
        <taxon>Pseudomonadati</taxon>
        <taxon>Pseudomonadota</taxon>
        <taxon>Gammaproteobacteria</taxon>
        <taxon>Vibrionales</taxon>
        <taxon>Vibrionaceae</taxon>
        <taxon>Vibrio</taxon>
    </lineage>
</organism>
<dbReference type="InterPro" id="IPR029044">
    <property type="entry name" value="Nucleotide-diphossugar_trans"/>
</dbReference>
<keyword evidence="2" id="KW-0808">Transferase</keyword>
<dbReference type="EMBL" id="PDGH01000054">
    <property type="protein sequence ID" value="POB49165.1"/>
    <property type="molecule type" value="Genomic_DNA"/>
</dbReference>
<dbReference type="RefSeq" id="WP_103200020.1">
    <property type="nucleotide sequence ID" value="NZ_JAFKOS010000045.1"/>
</dbReference>
<evidence type="ECO:0000313" key="3">
    <source>
        <dbReference type="Proteomes" id="UP000237466"/>
    </source>
</evidence>
<reference evidence="2 3" key="1">
    <citation type="journal article" date="2018" name="Front. Microbiol.">
        <title>Phylogeny of Vibrio vulnificus from the Analysis of the Core-Genome: Implications for Intra-Species Taxonomy.</title>
        <authorList>
            <person name="Roig F.J."/>
            <person name="Gonzalez-Candelas F."/>
            <person name="Sanjuan E."/>
            <person name="Fouz B."/>
            <person name="Feil E.J."/>
            <person name="Llorens C."/>
            <person name="Baker-Austin C."/>
            <person name="Oliver J.D."/>
            <person name="Danin-Poleg Y."/>
            <person name="Gibas C.J."/>
            <person name="Kashi Y."/>
            <person name="Gulig P.A."/>
            <person name="Morrison S.S."/>
            <person name="Amaro C."/>
        </authorList>
    </citation>
    <scope>NUCLEOTIDE SEQUENCE [LARGE SCALE GENOMIC DNA]</scope>
    <source>
        <strain evidence="2 3">CECT4608</strain>
    </source>
</reference>
<dbReference type="PANTHER" id="PTHR43685">
    <property type="entry name" value="GLYCOSYLTRANSFERASE"/>
    <property type="match status" value="1"/>
</dbReference>
<comment type="caution">
    <text evidence="2">The sequence shown here is derived from an EMBL/GenBank/DDBJ whole genome shotgun (WGS) entry which is preliminary data.</text>
</comment>
<dbReference type="InterPro" id="IPR001173">
    <property type="entry name" value="Glyco_trans_2-like"/>
</dbReference>
<dbReference type="PANTHER" id="PTHR43685:SF3">
    <property type="entry name" value="SLR2126 PROTEIN"/>
    <property type="match status" value="1"/>
</dbReference>
<dbReference type="Gene3D" id="3.90.550.10">
    <property type="entry name" value="Spore Coat Polysaccharide Biosynthesis Protein SpsA, Chain A"/>
    <property type="match status" value="1"/>
</dbReference>
<sequence length="287" mass="32892">MEKKAPKASLIIAFYNNTQALELIFRALEVQSETNFEVIIADDGSKKEAVEYILERRKTLPFSVNHIWHEDKGFRKNRILNHAILASKSEYLIFIDGDCIPQRHFIEDHICNAELGKSLSGRRAELADRFTEDVLHSVSPGTFFEDNKFKLLWHYLTTKGQVKEKGRHVEKGLRLSSSLLQALFRHKKAKAILGCNFSIHKQDILKVNGFDMRYEAPAVGEDSDLDYRLNLIGITNKSLNYLGCQIHMYHPWLTRPSINKMLFEQTVKEGKSWANLGISSLQKGGTE</sequence>
<dbReference type="Proteomes" id="UP000237466">
    <property type="component" value="Unassembled WGS sequence"/>
</dbReference>
<dbReference type="AlphaFoldDB" id="A0A2S3R663"/>
<evidence type="ECO:0000259" key="1">
    <source>
        <dbReference type="Pfam" id="PF00535"/>
    </source>
</evidence>
<accession>A0A2S3R663</accession>
<dbReference type="Pfam" id="PF00535">
    <property type="entry name" value="Glycos_transf_2"/>
    <property type="match status" value="1"/>
</dbReference>
<protein>
    <submittedName>
        <fullName evidence="2">Glycosyl transferase</fullName>
    </submittedName>
</protein>
<dbReference type="SUPFAM" id="SSF53448">
    <property type="entry name" value="Nucleotide-diphospho-sugar transferases"/>
    <property type="match status" value="1"/>
</dbReference>
<dbReference type="InterPro" id="IPR050834">
    <property type="entry name" value="Glycosyltransf_2"/>
</dbReference>
<name>A0A2S3R663_VIBVL</name>
<evidence type="ECO:0000313" key="2">
    <source>
        <dbReference type="EMBL" id="POB49165.1"/>
    </source>
</evidence>
<feature type="domain" description="Glycosyltransferase 2-like" evidence="1">
    <location>
        <begin position="9"/>
        <end position="115"/>
    </location>
</feature>